<dbReference type="Pfam" id="PF00990">
    <property type="entry name" value="GGDEF"/>
    <property type="match status" value="1"/>
</dbReference>
<dbReference type="EMBL" id="CZQE01000201">
    <property type="protein sequence ID" value="CUS45019.1"/>
    <property type="molecule type" value="Genomic_DNA"/>
</dbReference>
<dbReference type="SUPFAM" id="SSF141868">
    <property type="entry name" value="EAL domain-like"/>
    <property type="match status" value="1"/>
</dbReference>
<dbReference type="InterPro" id="IPR035919">
    <property type="entry name" value="EAL_sf"/>
</dbReference>
<name>A0A160TNA4_9ZZZZ</name>
<dbReference type="Gene3D" id="3.30.70.270">
    <property type="match status" value="1"/>
</dbReference>
<evidence type="ECO:0000313" key="4">
    <source>
        <dbReference type="EMBL" id="CUS45019.1"/>
    </source>
</evidence>
<dbReference type="PROSITE" id="PS50883">
    <property type="entry name" value="EAL"/>
    <property type="match status" value="1"/>
</dbReference>
<accession>A0A160TNA4</accession>
<keyword evidence="1" id="KW-1133">Transmembrane helix</keyword>
<evidence type="ECO:0000259" key="3">
    <source>
        <dbReference type="PROSITE" id="PS50887"/>
    </source>
</evidence>
<keyword evidence="1" id="KW-0472">Membrane</keyword>
<gene>
    <name evidence="4" type="ORF">MGWOODY_Smn114</name>
</gene>
<dbReference type="PROSITE" id="PS50887">
    <property type="entry name" value="GGDEF"/>
    <property type="match status" value="1"/>
</dbReference>
<protein>
    <submittedName>
        <fullName evidence="4">Diguanylate cyclase/phosphodiesterase (GGDEF &amp; EAL domains) with PAS/PAC sensor(S)</fullName>
    </submittedName>
</protein>
<dbReference type="PANTHER" id="PTHR44757:SF2">
    <property type="entry name" value="BIOFILM ARCHITECTURE MAINTENANCE PROTEIN MBAA"/>
    <property type="match status" value="1"/>
</dbReference>
<dbReference type="InterPro" id="IPR043128">
    <property type="entry name" value="Rev_trsase/Diguanyl_cyclase"/>
</dbReference>
<organism evidence="4">
    <name type="scientific">hydrothermal vent metagenome</name>
    <dbReference type="NCBI Taxonomy" id="652676"/>
    <lineage>
        <taxon>unclassified sequences</taxon>
        <taxon>metagenomes</taxon>
        <taxon>ecological metagenomes</taxon>
    </lineage>
</organism>
<dbReference type="InterPro" id="IPR052155">
    <property type="entry name" value="Biofilm_reg_signaling"/>
</dbReference>
<dbReference type="NCBIfam" id="TIGR00254">
    <property type="entry name" value="GGDEF"/>
    <property type="match status" value="1"/>
</dbReference>
<evidence type="ECO:0000256" key="1">
    <source>
        <dbReference type="SAM" id="Phobius"/>
    </source>
</evidence>
<dbReference type="CDD" id="cd01949">
    <property type="entry name" value="GGDEF"/>
    <property type="match status" value="1"/>
</dbReference>
<dbReference type="InterPro" id="IPR000160">
    <property type="entry name" value="GGDEF_dom"/>
</dbReference>
<evidence type="ECO:0000259" key="2">
    <source>
        <dbReference type="PROSITE" id="PS50883"/>
    </source>
</evidence>
<dbReference type="SUPFAM" id="SSF55073">
    <property type="entry name" value="Nucleotide cyclase"/>
    <property type="match status" value="1"/>
</dbReference>
<reference evidence="4" key="1">
    <citation type="submission" date="2015-10" db="EMBL/GenBank/DDBJ databases">
        <authorList>
            <person name="Gilbert D.G."/>
        </authorList>
    </citation>
    <scope>NUCLEOTIDE SEQUENCE</scope>
</reference>
<dbReference type="InterPro" id="IPR029787">
    <property type="entry name" value="Nucleotide_cyclase"/>
</dbReference>
<dbReference type="Gene3D" id="3.20.20.450">
    <property type="entry name" value="EAL domain"/>
    <property type="match status" value="1"/>
</dbReference>
<keyword evidence="1" id="KW-0812">Transmembrane</keyword>
<dbReference type="CDD" id="cd01948">
    <property type="entry name" value="EAL"/>
    <property type="match status" value="1"/>
</dbReference>
<feature type="domain" description="EAL" evidence="2">
    <location>
        <begin position="270"/>
        <end position="520"/>
    </location>
</feature>
<sequence>MSIARLWSFIIRHRFTIRDLSLIFVGTLVALYLAYAIDIFDNEPGIGVRQAEIELDEALLIGALLGVTLLLYSIRQYLVQKREMARRIAAEHHARELAYQDGLTGLPNRRQYDDALRAALAAPPRAGASHGVFLLDLNGFKQVNDLHGHGIGDEVLVVVAHRLSAAMREGDMVARFGGDEFAILAPHLAGPEAATNIALRVIEALDLPIEASRAIYRVGAGIGIALVPGDAATVDEAMRKADVALYRAKAERRSALRFFEAEMDLRVQERAAMETALRAAIDAGRIEAMYQPTVNLQTHEITGFEVTPRWIDPEQGEIAIERFIAIAEEVGLIHVLAERILRQACEAAHHWPPHVTVSVDFYPSQLKDRLVAARMVRILTEAGLSPTRLEIEITESALVADMENAQLVLGALRTAGVRIALDNFGTGYSSLYHLRNLKLDKIKIDRSFIHAMVGEVESRSIVKALVGLGHGLGLTIAADGIDAADQEASLIGTGCEEGQGQLFSTPVTADEARALFTASQHHQAG</sequence>
<dbReference type="PANTHER" id="PTHR44757">
    <property type="entry name" value="DIGUANYLATE CYCLASE DGCP"/>
    <property type="match status" value="1"/>
</dbReference>
<dbReference type="InterPro" id="IPR001633">
    <property type="entry name" value="EAL_dom"/>
</dbReference>
<feature type="domain" description="GGDEF" evidence="3">
    <location>
        <begin position="128"/>
        <end position="261"/>
    </location>
</feature>
<dbReference type="Pfam" id="PF00563">
    <property type="entry name" value="EAL"/>
    <property type="match status" value="1"/>
</dbReference>
<proteinExistence type="predicted"/>
<dbReference type="AlphaFoldDB" id="A0A160TNA4"/>
<feature type="transmembrane region" description="Helical" evidence="1">
    <location>
        <begin position="60"/>
        <end position="78"/>
    </location>
</feature>
<dbReference type="SMART" id="SM00052">
    <property type="entry name" value="EAL"/>
    <property type="match status" value="1"/>
</dbReference>
<dbReference type="SMART" id="SM00267">
    <property type="entry name" value="GGDEF"/>
    <property type="match status" value="1"/>
</dbReference>